<evidence type="ECO:0000259" key="7">
    <source>
        <dbReference type="SMART" id="SM01332"/>
    </source>
</evidence>
<feature type="domain" description="Cyclin-like" evidence="6">
    <location>
        <begin position="175"/>
        <end position="260"/>
    </location>
</feature>
<dbReference type="InterPro" id="IPR006671">
    <property type="entry name" value="Cyclin_N"/>
</dbReference>
<dbReference type="PANTHER" id="PTHR10177">
    <property type="entry name" value="CYCLINS"/>
    <property type="match status" value="1"/>
</dbReference>
<accession>A0A024UUR9</accession>
<feature type="domain" description="Cyclin C-terminal" evidence="7">
    <location>
        <begin position="269"/>
        <end position="392"/>
    </location>
</feature>
<dbReference type="SMART" id="SM00385">
    <property type="entry name" value="CYCLIN"/>
    <property type="match status" value="2"/>
</dbReference>
<comment type="similarity">
    <text evidence="4">Belongs to the cyclin family.</text>
</comment>
<evidence type="ECO:0000256" key="5">
    <source>
        <dbReference type="SAM" id="MobiDB-lite"/>
    </source>
</evidence>
<dbReference type="EMBL" id="KI913952">
    <property type="protein sequence ID" value="ETW10266.1"/>
    <property type="molecule type" value="Genomic_DNA"/>
</dbReference>
<dbReference type="InterPro" id="IPR039361">
    <property type="entry name" value="Cyclin"/>
</dbReference>
<evidence type="ECO:0000259" key="6">
    <source>
        <dbReference type="SMART" id="SM00385"/>
    </source>
</evidence>
<dbReference type="Gene3D" id="1.10.472.10">
    <property type="entry name" value="Cyclin-like"/>
    <property type="match status" value="2"/>
</dbReference>
<reference evidence="8" key="1">
    <citation type="submission" date="2013-12" db="EMBL/GenBank/DDBJ databases">
        <title>The Genome Sequence of Aphanomyces invadans NJM9701.</title>
        <authorList>
            <consortium name="The Broad Institute Genomics Platform"/>
            <person name="Russ C."/>
            <person name="Tyler B."/>
            <person name="van West P."/>
            <person name="Dieguez-Uribeondo J."/>
            <person name="Young S.K."/>
            <person name="Zeng Q."/>
            <person name="Gargeya S."/>
            <person name="Fitzgerald M."/>
            <person name="Abouelleil A."/>
            <person name="Alvarado L."/>
            <person name="Chapman S.B."/>
            <person name="Gainer-Dewar J."/>
            <person name="Goldberg J."/>
            <person name="Griggs A."/>
            <person name="Gujja S."/>
            <person name="Hansen M."/>
            <person name="Howarth C."/>
            <person name="Imamovic A."/>
            <person name="Ireland A."/>
            <person name="Larimer J."/>
            <person name="McCowan C."/>
            <person name="Murphy C."/>
            <person name="Pearson M."/>
            <person name="Poon T.W."/>
            <person name="Priest M."/>
            <person name="Roberts A."/>
            <person name="Saif S."/>
            <person name="Shea T."/>
            <person name="Sykes S."/>
            <person name="Wortman J."/>
            <person name="Nusbaum C."/>
            <person name="Birren B."/>
        </authorList>
    </citation>
    <scope>NUCLEOTIDE SEQUENCE [LARGE SCALE GENOMIC DNA]</scope>
    <source>
        <strain evidence="8">NJM9701</strain>
    </source>
</reference>
<feature type="region of interest" description="Disordered" evidence="5">
    <location>
        <begin position="1"/>
        <end position="29"/>
    </location>
</feature>
<dbReference type="InterPro" id="IPR036915">
    <property type="entry name" value="Cyclin-like_sf"/>
</dbReference>
<dbReference type="AlphaFoldDB" id="A0A024UUR9"/>
<dbReference type="InterPro" id="IPR004367">
    <property type="entry name" value="Cyclin_C-dom"/>
</dbReference>
<dbReference type="GO" id="GO:0016538">
    <property type="term" value="F:cyclin-dependent protein serine/threonine kinase regulator activity"/>
    <property type="evidence" value="ECO:0007669"/>
    <property type="project" value="InterPro"/>
</dbReference>
<evidence type="ECO:0000256" key="2">
    <source>
        <dbReference type="ARBA" id="ARBA00023127"/>
    </source>
</evidence>
<dbReference type="Pfam" id="PF00134">
    <property type="entry name" value="Cyclin_N"/>
    <property type="match status" value="1"/>
</dbReference>
<dbReference type="CDD" id="cd20507">
    <property type="entry name" value="CYCLIN_CCNB1-like_rpt1"/>
    <property type="match status" value="1"/>
</dbReference>
<dbReference type="VEuPathDB" id="FungiDB:H310_00615"/>
<evidence type="ECO:0000256" key="1">
    <source>
        <dbReference type="ARBA" id="ARBA00022618"/>
    </source>
</evidence>
<keyword evidence="1" id="KW-0132">Cell division</keyword>
<dbReference type="OrthoDB" id="5590282at2759"/>
<organism evidence="8">
    <name type="scientific">Aphanomyces invadans</name>
    <dbReference type="NCBI Taxonomy" id="157072"/>
    <lineage>
        <taxon>Eukaryota</taxon>
        <taxon>Sar</taxon>
        <taxon>Stramenopiles</taxon>
        <taxon>Oomycota</taxon>
        <taxon>Saprolegniomycetes</taxon>
        <taxon>Saprolegniales</taxon>
        <taxon>Verrucalvaceae</taxon>
        <taxon>Aphanomyces</taxon>
    </lineage>
</organism>
<dbReference type="FunFam" id="1.10.472.10:FF:000001">
    <property type="entry name" value="G2/mitotic-specific cyclin"/>
    <property type="match status" value="1"/>
</dbReference>
<dbReference type="InterPro" id="IPR013763">
    <property type="entry name" value="Cyclin-like_dom"/>
</dbReference>
<feature type="domain" description="Cyclin-like" evidence="6">
    <location>
        <begin position="273"/>
        <end position="356"/>
    </location>
</feature>
<dbReference type="SUPFAM" id="SSF47954">
    <property type="entry name" value="Cyclin-like"/>
    <property type="match status" value="2"/>
</dbReference>
<name>A0A024UUR9_9STRA</name>
<sequence>MQASSHTNDENSQAVKSRPRAYKPLGDRGAVKHGERISTFNSILKPQNSFKRPALGNITNKSTVITNKKSILETQKVARREDVIRRTSIGTPKKVSRATPVLSTHISTFKIEPILEADNEFDIDSDDKGDERSIWQYAAEIHKYYLEIEKYRVASPTYMLDQVDVNTKMRSILVDWLVDVHYKYNLLEQTLHIAVNLIDRHLEKNLTLPRARLQLVGITALFIASKYEEIYPPEAADFVKITDNAYTLTELFQMEDELLSSIGYRVTVPTAFQFMNRFLKASKTANTKTQLLANYLIDRCLQEYKMLRYPPSMIAAAGVYHARVQMDLLPHWSPCVEYHSTYSVAAMRMCLKDMQEMMETAAAGVAKSSKLTAVTRKFAKEKFQGVSKVPLRFPHKVKDEFYGP</sequence>
<evidence type="ECO:0000313" key="8">
    <source>
        <dbReference type="EMBL" id="ETW10266.1"/>
    </source>
</evidence>
<dbReference type="GO" id="GO:0051301">
    <property type="term" value="P:cell division"/>
    <property type="evidence" value="ECO:0007669"/>
    <property type="project" value="UniProtKB-KW"/>
</dbReference>
<dbReference type="Pfam" id="PF02984">
    <property type="entry name" value="Cyclin_C"/>
    <property type="match status" value="1"/>
</dbReference>
<evidence type="ECO:0008006" key="9">
    <source>
        <dbReference type="Google" id="ProtNLM"/>
    </source>
</evidence>
<dbReference type="eggNOG" id="KOG0653">
    <property type="taxonomic scope" value="Eukaryota"/>
</dbReference>
<proteinExistence type="inferred from homology"/>
<dbReference type="RefSeq" id="XP_008861677.1">
    <property type="nucleotide sequence ID" value="XM_008863455.1"/>
</dbReference>
<evidence type="ECO:0000256" key="3">
    <source>
        <dbReference type="ARBA" id="ARBA00023306"/>
    </source>
</evidence>
<dbReference type="GeneID" id="20077665"/>
<evidence type="ECO:0000256" key="4">
    <source>
        <dbReference type="RuleBase" id="RU000383"/>
    </source>
</evidence>
<dbReference type="SMART" id="SM01332">
    <property type="entry name" value="Cyclin_C"/>
    <property type="match status" value="1"/>
</dbReference>
<keyword evidence="2 4" id="KW-0195">Cyclin</keyword>
<dbReference type="PIRSF" id="PIRSF001771">
    <property type="entry name" value="Cyclin_A_B_D_E"/>
    <property type="match status" value="1"/>
</dbReference>
<dbReference type="InterPro" id="IPR046965">
    <property type="entry name" value="Cyclin_A/B-like"/>
</dbReference>
<feature type="compositionally biased region" description="Polar residues" evidence="5">
    <location>
        <begin position="1"/>
        <end position="15"/>
    </location>
</feature>
<keyword evidence="3" id="KW-0131">Cell cycle</keyword>
<dbReference type="GO" id="GO:0044772">
    <property type="term" value="P:mitotic cell cycle phase transition"/>
    <property type="evidence" value="ECO:0007669"/>
    <property type="project" value="InterPro"/>
</dbReference>
<dbReference type="STRING" id="157072.A0A024UUR9"/>
<protein>
    <recommendedName>
        <fullName evidence="9">Cyclin N-terminal domain-containing protein</fullName>
    </recommendedName>
</protein>
<gene>
    <name evidence="8" type="ORF">H310_00615</name>
</gene>